<dbReference type="Pfam" id="PF05662">
    <property type="entry name" value="YadA_stalk"/>
    <property type="match status" value="17"/>
</dbReference>
<feature type="domain" description="Trimeric autotransporter adhesin YadA-like stalk" evidence="5">
    <location>
        <begin position="688"/>
        <end position="718"/>
    </location>
</feature>
<dbReference type="InterPro" id="IPR045584">
    <property type="entry name" value="Pilin-like"/>
</dbReference>
<evidence type="ECO:0000256" key="1">
    <source>
        <dbReference type="ARBA" id="ARBA00022448"/>
    </source>
</evidence>
<dbReference type="SUPFAM" id="SSF54523">
    <property type="entry name" value="Pili subunits"/>
    <property type="match status" value="1"/>
</dbReference>
<reference evidence="6 7" key="1">
    <citation type="submission" date="2018-04" db="EMBL/GenBank/DDBJ databases">
        <title>Genomic Encyclopedia of Type Strains, Phase III (KMG-III): the genomes of soil and plant-associated and newly described type strains.</title>
        <authorList>
            <person name="Whitman W."/>
        </authorList>
    </citation>
    <scope>NUCLEOTIDE SEQUENCE [LARGE SCALE GENOMIC DNA]</scope>
    <source>
        <strain evidence="6 7">MA-olki</strain>
    </source>
</reference>
<feature type="domain" description="Trimeric autotransporter adhesin YadA-like stalk" evidence="5">
    <location>
        <begin position="1022"/>
        <end position="1062"/>
    </location>
</feature>
<proteinExistence type="predicted"/>
<evidence type="ECO:0000259" key="4">
    <source>
        <dbReference type="Pfam" id="PF05658"/>
    </source>
</evidence>
<dbReference type="GO" id="GO:0019867">
    <property type="term" value="C:outer membrane"/>
    <property type="evidence" value="ECO:0007669"/>
    <property type="project" value="InterPro"/>
</dbReference>
<feature type="domain" description="Trimeric autotransporter adhesin YadA-like stalk" evidence="5">
    <location>
        <begin position="473"/>
        <end position="514"/>
    </location>
</feature>
<dbReference type="Gene3D" id="1.20.5.2280">
    <property type="match status" value="1"/>
</dbReference>
<feature type="domain" description="Trimeric autotransporter adhesin YadA-like stalk" evidence="5">
    <location>
        <begin position="1308"/>
        <end position="1339"/>
    </location>
</feature>
<keyword evidence="1" id="KW-0813">Transport</keyword>
<feature type="region of interest" description="Disordered" evidence="3">
    <location>
        <begin position="1"/>
        <end position="30"/>
    </location>
</feature>
<evidence type="ECO:0000256" key="3">
    <source>
        <dbReference type="SAM" id="MobiDB-lite"/>
    </source>
</evidence>
<feature type="domain" description="Trimeric autotransporter adhesin YadA-like stalk" evidence="5">
    <location>
        <begin position="338"/>
        <end position="378"/>
    </location>
</feature>
<dbReference type="InterPro" id="IPR008640">
    <property type="entry name" value="Adhesin_Head_dom"/>
</dbReference>
<feature type="domain" description="Trimeric autotransporter adhesin YadA-like stalk" evidence="5">
    <location>
        <begin position="1433"/>
        <end position="1470"/>
    </location>
</feature>
<protein>
    <submittedName>
        <fullName evidence="6">Autotransporter adhesin</fullName>
    </submittedName>
</protein>
<feature type="domain" description="Trimeric autotransporter adhesin YadA-like stalk" evidence="5">
    <location>
        <begin position="283"/>
        <end position="315"/>
    </location>
</feature>
<dbReference type="EMBL" id="QAYE01000007">
    <property type="protein sequence ID" value="PTW45335.1"/>
    <property type="molecule type" value="Genomic_DNA"/>
</dbReference>
<feature type="domain" description="Trimeric autotransporter adhesin YadA-like stalk" evidence="5">
    <location>
        <begin position="555"/>
        <end position="588"/>
    </location>
</feature>
<evidence type="ECO:0000256" key="2">
    <source>
        <dbReference type="ARBA" id="ARBA00022927"/>
    </source>
</evidence>
<feature type="domain" description="Trimeric autotransporter adhesin YadA-like head" evidence="4">
    <location>
        <begin position="1111"/>
        <end position="1136"/>
    </location>
</feature>
<keyword evidence="2" id="KW-0653">Protein transport</keyword>
<dbReference type="Gene3D" id="2.150.10.10">
    <property type="entry name" value="Serralysin-like metalloprotease, C-terminal"/>
    <property type="match status" value="9"/>
</dbReference>
<evidence type="ECO:0000313" key="7">
    <source>
        <dbReference type="Proteomes" id="UP000244013"/>
    </source>
</evidence>
<feature type="domain" description="Trimeric autotransporter adhesin YadA-like stalk" evidence="5">
    <location>
        <begin position="828"/>
        <end position="857"/>
    </location>
</feature>
<dbReference type="Gene3D" id="1.20.5.170">
    <property type="match status" value="5"/>
</dbReference>
<dbReference type="InterPro" id="IPR011049">
    <property type="entry name" value="Serralysin-like_metalloprot_C"/>
</dbReference>
<feature type="domain" description="Trimeric autotransporter adhesin YadA-like stalk" evidence="5">
    <location>
        <begin position="963"/>
        <end position="994"/>
    </location>
</feature>
<feature type="domain" description="Trimeric autotransporter adhesin YadA-like stalk" evidence="5">
    <location>
        <begin position="614"/>
        <end position="653"/>
    </location>
</feature>
<feature type="domain" description="Trimeric autotransporter adhesin YadA-like stalk" evidence="5">
    <location>
        <begin position="747"/>
        <end position="787"/>
    </location>
</feature>
<feature type="domain" description="Trimeric autotransporter adhesin YadA-like stalk" evidence="5">
    <location>
        <begin position="887"/>
        <end position="928"/>
    </location>
</feature>
<dbReference type="RefSeq" id="WP_167397721.1">
    <property type="nucleotide sequence ID" value="NZ_QAYE01000007.1"/>
</dbReference>
<sequence>MSNAFVRPQNRDTVTPTGAKTLGSHPAKSPTFTRSLRRLRDGASLIGLATTSLFAAQSASAQIAPPPNIVGACSGVSLPRSVVTDILTPVVNGIVTPIENTVNPITGAVNGLLPLVGLPTLTINASALLTNAAAGNNITLQVLNVNGQLVGPADRCDTQADSFSLRTPAGIAIGGNRITGLGATGAEAFAGEANSIAFGNRALTNATALGSIALGTDATVGANATGAVALGRGASATGANGVALGAGSLAARGPQAGYAAIGLAALQNSAGEVSVGTVGGERQITNVAAGVAATDAVNVGQLAGVQAQIGTVAANTVLYDGAAHDHVTLTGAAGTTLANVAPGALGATSTEAVNGSQLFATNTNVTNLTTNISNGAIGALQYSNAATPTVPNGGVPSNDAALVGVAAGPVGLHNVANGVVTAGSTDAVNGGQLSTVTDQVGALAGLAVQYDDATRTRATLGGVGTGAAPVALTNVAAGTLGATSTEAVNGSQLFATNTNVTNTNTALTNLTTNISNGGIGAVQYSNAATPTVPNGGVPSNDVALVGAAAGPVGLHNVATGVVATGSTDAVNGGQLSTVVDQVGTLNTLAVQYDDATRARVTLGGVGAAPVGLGNVAAGALGATSTDAVNGSQLFATNTNVTNLTTNIANGAIGALQYSSAGAPTTPNGGVPTNDATLVGGAAGAVALHNVADGAVAVGSTDAVNGGQLALVSGQVGTLNGLAVQYDDLSRSRVTFGGAGAAPVVLGNVAAGTLGATSLEAVNGSQLFTTNANVTNTNTALTNLTTNIANGGIGAVQYSNAATPTTPNGGVPSNDVALVGAAAGPVGLHNVANGNVAAGSTDAVNGGQLASVSGQVSGLSALAVQYDDVGRSRITLGGVGTGAAPVVIGNVAAGTLGATSTEAVNGSQLFATNTNVTNLTTSIANGAIGALQYSSAGAPTTPNGGVPSNDVTLVGGAAGAVALHNVGNGVVAAGSTDAVNGGQLATVSGQVGNLAALSVQYDDPTRTRVTFGGAGNAPVVLGNVAAGTLAAASTEAVNGGQLVGLGTSVAAGLGGLSSYDAATNRVLASIGFGGVQYGNVQSVFDAVDGAINGGAGIRYFRVLSTRGDSVVTGTDSIAIGPEAKATANNSVAIGTGSSALRGGTLGYAALGLAGLQNSVGEVSVGSAGGARQITNVAAGTAATDAANVGQVAGVAAQVAALGTTTVQYDNGTKNSITLGGAGGTVITNVAAGNVAAGSTDAVNGAQLAATNTQVANNTTAITNLGNQISNGATGPVQYSNPGSATTPNGGTKTNDLTLVGAAAGPVGLHNVAGGSIAAGSTDAVNGGQVYALALTAVNAVSYNTDANGARTNTVTLAGGNAAAPVTIANVAAGNVAAGSAEAVNGGQLYTTNQAVATAQGTANSALALGSNSVQYGPSRTNVTFNAGGQATVLSNVAAGVSTTDAVNVGQLNSGINSAVTQANAYTDGRIAALDFDLRNLRRDSFAGTSNALAAAGLPQAYEAGKGMIAMGGGTYAGQSAVAVGMSKAFSDGHTVVKLSGTYDSQGRAGASGGIGYQF</sequence>
<evidence type="ECO:0000259" key="5">
    <source>
        <dbReference type="Pfam" id="PF05662"/>
    </source>
</evidence>
<dbReference type="SUPFAM" id="SSF101967">
    <property type="entry name" value="Adhesin YadA, collagen-binding domain"/>
    <property type="match status" value="4"/>
</dbReference>
<evidence type="ECO:0000313" key="6">
    <source>
        <dbReference type="EMBL" id="PTW45335.1"/>
    </source>
</evidence>
<dbReference type="InterPro" id="IPR008635">
    <property type="entry name" value="Coiled_stalk_dom"/>
</dbReference>
<dbReference type="GO" id="GO:0015031">
    <property type="term" value="P:protein transport"/>
    <property type="evidence" value="ECO:0007669"/>
    <property type="project" value="UniProtKB-KW"/>
</dbReference>
<name>A0A2T5U1E4_9SPHN</name>
<organism evidence="6 7">
    <name type="scientific">Sphingomonas faeni</name>
    <dbReference type="NCBI Taxonomy" id="185950"/>
    <lineage>
        <taxon>Bacteria</taxon>
        <taxon>Pseudomonadati</taxon>
        <taxon>Pseudomonadota</taxon>
        <taxon>Alphaproteobacteria</taxon>
        <taxon>Sphingomonadales</taxon>
        <taxon>Sphingomonadaceae</taxon>
        <taxon>Sphingomonas</taxon>
    </lineage>
</organism>
<feature type="domain" description="Trimeric autotransporter adhesin YadA-like stalk" evidence="5">
    <location>
        <begin position="1225"/>
        <end position="1267"/>
    </location>
</feature>
<dbReference type="Proteomes" id="UP000244013">
    <property type="component" value="Unassembled WGS sequence"/>
</dbReference>
<feature type="domain" description="Trimeric autotransporter adhesin YadA-like stalk" evidence="5">
    <location>
        <begin position="413"/>
        <end position="446"/>
    </location>
</feature>
<dbReference type="Gene3D" id="3.30.1300.30">
    <property type="entry name" value="GSPII I/J protein-like"/>
    <property type="match status" value="1"/>
</dbReference>
<comment type="caution">
    <text evidence="6">The sequence shown here is derived from an EMBL/GenBank/DDBJ whole genome shotgun (WGS) entry which is preliminary data.</text>
</comment>
<gene>
    <name evidence="6" type="ORF">C8J25_10710</name>
</gene>
<accession>A0A2T5U1E4</accession>
<dbReference type="GeneID" id="91006646"/>
<dbReference type="Pfam" id="PF05658">
    <property type="entry name" value="YadA_head"/>
    <property type="match status" value="2"/>
</dbReference>
<feature type="domain" description="Trimeric autotransporter adhesin YadA-like stalk" evidence="5">
    <location>
        <begin position="1366"/>
        <end position="1403"/>
    </location>
</feature>
<dbReference type="Gene3D" id="6.10.250.2040">
    <property type="match status" value="1"/>
</dbReference>
<feature type="domain" description="Trimeric autotransporter adhesin YadA-like stalk" evidence="5">
    <location>
        <begin position="1171"/>
        <end position="1207"/>
    </location>
</feature>
<feature type="domain" description="Trimeric autotransporter adhesin YadA-like head" evidence="4">
    <location>
        <begin position="222"/>
        <end position="248"/>
    </location>
</feature>